<proteinExistence type="predicted"/>
<name>A0ABM7JSD9_MYCNT</name>
<evidence type="ECO:0000313" key="2">
    <source>
        <dbReference type="Proteomes" id="UP000465812"/>
    </source>
</evidence>
<sequence length="319" mass="34850">MAGRERTVYFLEPFFRDSNNEAHDAPQGFWVSLMDHVQTLSAADRLKRISSVRYRGNARSVGSPEVRFLYIGKRRNRQDWPDTSVGGADEEPLEVDGELVEPMYLLPVPDTNYVGVLRTSGGPTFAAATEWIGQVLQSQGDEMDFFLRSVVRHDALDRLHGSAGVSMLDIKLAAGAFVPEDAGRISSVVDTLRAQGGADLSIGIRLSFGNAAPDTGTARELARDVERVLRGGNGLKNVVAKLIENKNDGSISKEELHFLNDRITHKVMVGQSEAELPTAEVVINAMSQAVTTFKAQLGNIFGTADEEEEDGNEDGDEEE</sequence>
<dbReference type="Proteomes" id="UP000465812">
    <property type="component" value="Chromosome"/>
</dbReference>
<evidence type="ECO:0000313" key="1">
    <source>
        <dbReference type="EMBL" id="BBY38466.1"/>
    </source>
</evidence>
<reference evidence="1 2" key="1">
    <citation type="journal article" date="2019" name="Emerg. Microbes Infect.">
        <title>Comprehensive subspecies identification of 175 nontuberculous mycobacteria species based on 7547 genomic profiles.</title>
        <authorList>
            <person name="Matsumoto Y."/>
            <person name="Kinjo T."/>
            <person name="Motooka D."/>
            <person name="Nabeya D."/>
            <person name="Jung N."/>
            <person name="Uechi K."/>
            <person name="Horii T."/>
            <person name="Iida T."/>
            <person name="Fujita J."/>
            <person name="Nakamura S."/>
        </authorList>
    </citation>
    <scope>NUCLEOTIDE SEQUENCE [LARGE SCALE GENOMIC DNA]</scope>
    <source>
        <strain evidence="1 2">JCM 18113</strain>
    </source>
</reference>
<dbReference type="RefSeq" id="WP_142275486.1">
    <property type="nucleotide sequence ID" value="NZ_AP022590.1"/>
</dbReference>
<protein>
    <recommendedName>
        <fullName evidence="3">EF-hand domain-containing protein</fullName>
    </recommendedName>
</protein>
<keyword evidence="2" id="KW-1185">Reference proteome</keyword>
<organism evidence="1 2">
    <name type="scientific">Mycobacterium mantenii</name>
    <dbReference type="NCBI Taxonomy" id="560555"/>
    <lineage>
        <taxon>Bacteria</taxon>
        <taxon>Bacillati</taxon>
        <taxon>Actinomycetota</taxon>
        <taxon>Actinomycetes</taxon>
        <taxon>Mycobacteriales</taxon>
        <taxon>Mycobacteriaceae</taxon>
        <taxon>Mycobacterium</taxon>
        <taxon>Mycobacterium avium complex (MAC)</taxon>
    </lineage>
</organism>
<gene>
    <name evidence="1" type="ORF">MMAN_26000</name>
</gene>
<accession>A0ABM7JSD9</accession>
<dbReference type="EMBL" id="AP022590">
    <property type="protein sequence ID" value="BBY38466.1"/>
    <property type="molecule type" value="Genomic_DNA"/>
</dbReference>
<evidence type="ECO:0008006" key="3">
    <source>
        <dbReference type="Google" id="ProtNLM"/>
    </source>
</evidence>